<dbReference type="Proteomes" id="UP001281410">
    <property type="component" value="Unassembled WGS sequence"/>
</dbReference>
<name>A0AAE0ASE6_9ROSI</name>
<dbReference type="PANTHER" id="PTHR36617:SF5">
    <property type="entry name" value="OS05G0421675 PROTEIN"/>
    <property type="match status" value="1"/>
</dbReference>
<accession>A0AAE0ASE6</accession>
<comment type="caution">
    <text evidence="1">The sequence shown here is derived from an EMBL/GenBank/DDBJ whole genome shotgun (WGS) entry which is preliminary data.</text>
</comment>
<evidence type="ECO:0000313" key="1">
    <source>
        <dbReference type="EMBL" id="KAK3222739.1"/>
    </source>
</evidence>
<keyword evidence="2" id="KW-1185">Reference proteome</keyword>
<reference evidence="1" key="1">
    <citation type="journal article" date="2023" name="Plant J.">
        <title>Genome sequences and population genomics provide insights into the demographic history, inbreeding, and mutation load of two 'living fossil' tree species of Dipteronia.</title>
        <authorList>
            <person name="Feng Y."/>
            <person name="Comes H.P."/>
            <person name="Chen J."/>
            <person name="Zhu S."/>
            <person name="Lu R."/>
            <person name="Zhang X."/>
            <person name="Li P."/>
            <person name="Qiu J."/>
            <person name="Olsen K.M."/>
            <person name="Qiu Y."/>
        </authorList>
    </citation>
    <scope>NUCLEOTIDE SEQUENCE</scope>
    <source>
        <strain evidence="1">NBL</strain>
    </source>
</reference>
<sequence length="257" mass="29306">MRDKGSQFFKAVSRILAEGHRAHVIFKKSFQVVCRNGGRIKLWKEIVWDSIPLKLAFLRIFTLSSNKEGVVNEYGRWDGSKWIWDANLRRLLFGWDTYQWNCFLLSLDSIPIRKNFPDALAWSHCPNGLFSVSSFKRCLDEGNVAEISSSTFLWQGICRSKVEIFSSQLLKDRTLGNQANLGMASDSIKLRVVWWFKNHGYGSKKDLTLLLLNINERCVDNSSGRPVSSSIWSPPIDNVLFFNVDGSARGNPEEAGH</sequence>
<proteinExistence type="predicted"/>
<dbReference type="AlphaFoldDB" id="A0AAE0ASE6"/>
<evidence type="ECO:0008006" key="3">
    <source>
        <dbReference type="Google" id="ProtNLM"/>
    </source>
</evidence>
<evidence type="ECO:0000313" key="2">
    <source>
        <dbReference type="Proteomes" id="UP001281410"/>
    </source>
</evidence>
<gene>
    <name evidence="1" type="ORF">Dsin_009764</name>
</gene>
<protein>
    <recommendedName>
        <fullName evidence="3">Reverse transcriptase zinc-binding domain-containing protein</fullName>
    </recommendedName>
</protein>
<organism evidence="1 2">
    <name type="scientific">Dipteronia sinensis</name>
    <dbReference type="NCBI Taxonomy" id="43782"/>
    <lineage>
        <taxon>Eukaryota</taxon>
        <taxon>Viridiplantae</taxon>
        <taxon>Streptophyta</taxon>
        <taxon>Embryophyta</taxon>
        <taxon>Tracheophyta</taxon>
        <taxon>Spermatophyta</taxon>
        <taxon>Magnoliopsida</taxon>
        <taxon>eudicotyledons</taxon>
        <taxon>Gunneridae</taxon>
        <taxon>Pentapetalae</taxon>
        <taxon>rosids</taxon>
        <taxon>malvids</taxon>
        <taxon>Sapindales</taxon>
        <taxon>Sapindaceae</taxon>
        <taxon>Hippocastanoideae</taxon>
        <taxon>Acereae</taxon>
        <taxon>Dipteronia</taxon>
    </lineage>
</organism>
<dbReference type="EMBL" id="JANJYJ010000003">
    <property type="protein sequence ID" value="KAK3222739.1"/>
    <property type="molecule type" value="Genomic_DNA"/>
</dbReference>
<dbReference type="PANTHER" id="PTHR36617">
    <property type="entry name" value="PROTEIN, PUTATIVE-RELATED"/>
    <property type="match status" value="1"/>
</dbReference>